<protein>
    <submittedName>
        <fullName evidence="1">Uncharacterized protein</fullName>
    </submittedName>
</protein>
<proteinExistence type="predicted"/>
<dbReference type="EMBL" id="MBFR01000084">
    <property type="protein sequence ID" value="PVU94578.1"/>
    <property type="molecule type" value="Genomic_DNA"/>
</dbReference>
<dbReference type="Proteomes" id="UP000245383">
    <property type="component" value="Unassembled WGS sequence"/>
</dbReference>
<evidence type="ECO:0000313" key="2">
    <source>
        <dbReference type="Proteomes" id="UP000245383"/>
    </source>
</evidence>
<sequence>MKNRLKLWELDLKYWWRKRFRPKKINQMGIPNIYRKLHLNKIRLRIVNESVRGNVNSSSDPLLQIHSWEANVNGGTGYKS</sequence>
<evidence type="ECO:0000313" key="1">
    <source>
        <dbReference type="EMBL" id="PVU94578.1"/>
    </source>
</evidence>
<reference evidence="1 2" key="1">
    <citation type="journal article" date="2018" name="MBio">
        <title>Comparative Genomics Reveals the Core Gene Toolbox for the Fungus-Insect Symbiosis.</title>
        <authorList>
            <person name="Wang Y."/>
            <person name="Stata M."/>
            <person name="Wang W."/>
            <person name="Stajich J.E."/>
            <person name="White M.M."/>
            <person name="Moncalvo J.M."/>
        </authorList>
    </citation>
    <scope>NUCLEOTIDE SEQUENCE [LARGE SCALE GENOMIC DNA]</scope>
    <source>
        <strain evidence="1 2">SWE-8-4</strain>
    </source>
</reference>
<comment type="caution">
    <text evidence="1">The sequence shown here is derived from an EMBL/GenBank/DDBJ whole genome shotgun (WGS) entry which is preliminary data.</text>
</comment>
<name>A0A2T9YQE5_9FUNG</name>
<keyword evidence="2" id="KW-1185">Reference proteome</keyword>
<organism evidence="1 2">
    <name type="scientific">Smittium simulii</name>
    <dbReference type="NCBI Taxonomy" id="133385"/>
    <lineage>
        <taxon>Eukaryota</taxon>
        <taxon>Fungi</taxon>
        <taxon>Fungi incertae sedis</taxon>
        <taxon>Zoopagomycota</taxon>
        <taxon>Kickxellomycotina</taxon>
        <taxon>Harpellomycetes</taxon>
        <taxon>Harpellales</taxon>
        <taxon>Legeriomycetaceae</taxon>
        <taxon>Smittium</taxon>
    </lineage>
</organism>
<accession>A0A2T9YQE5</accession>
<dbReference type="AlphaFoldDB" id="A0A2T9YQE5"/>
<gene>
    <name evidence="1" type="ORF">BB561_002444</name>
</gene>